<dbReference type="Proteomes" id="UP001497392">
    <property type="component" value="Unassembled WGS sequence"/>
</dbReference>
<accession>A0ABP1FRY1</accession>
<evidence type="ECO:0000259" key="3">
    <source>
        <dbReference type="PROSITE" id="PS50174"/>
    </source>
</evidence>
<feature type="domain" description="G-patch" evidence="3">
    <location>
        <begin position="19"/>
        <end position="65"/>
    </location>
</feature>
<dbReference type="SUPFAM" id="SSF53067">
    <property type="entry name" value="Actin-like ATPase domain"/>
    <property type="match status" value="2"/>
</dbReference>
<name>A0ABP1FRY1_9CHLO</name>
<sequence length="799" mass="85375">MKLPAGYVPGEGVYKATAYGGFGERLLKRMGWEEGRGLGTNQHGIKSAIEVKRKEDQAGVGGKAGFAWEKKWWEEAYESKLQTLQTEDSDSDSSGDELTTYVNRDGTQSSATPAELKMAAELSKDPWGRFGGRAGKMARIRAQEAQTLAAMQGKLNGSSAAVVNGVSNGAPSQLSSKKRKAAVEEEITAASASKANKAKGVKQKSQECDKCNDCSAAPEAEPGMTENTRKKRKSQKAPATGSEGNLQPPQELKRKARVVHVVAAGEAPSLAAFKATPRSGWWGARCFTSAGCLEGLEHTAELVAKQRQTFTEQTQEDLYMSAHAGKSASKKGLGTSTAPRNVGGTSWQGQKTVFTDEVHGSDAVAPDGADAEVHTLASSQDHSTAGTFEKIKWKRIARQLLEQAEGGNMTLIRLRRKALKQALAWNQLKRACNMDVAILDLGSHTLKSGIPYNFPSDGEPSLVTPSRVTSTAGVSRDVLNGNSASQHDGIPVIERGVVCHWDGLEALLHDLLYHQLGWEAGYEGCVLATEPLMQSKADREHFTQLLFEQFNVAGLYIGEQGVLSLYSVGKTTGTIIDFGHGKTDVSLVVEGQLYVPSCRRLPYGGHDVTEKLRALLSAGPDSKALRLGELEKLKHKSMHLPVPAVPPPPGEGPAENGSEARAPPEEDERGALLAEAMLDGSLMGIDSLSIAETAAGCILSHPDAPTRKALMENIFMCGGGSAVPGVGPRLLQSITANLPPSMQPVLLPVPEYMPEHAGKVAAAMGAAVLSKAVFAQNHHVSKVEYDEYGPSYIHRKCFS</sequence>
<feature type="compositionally biased region" description="Polar residues" evidence="2">
    <location>
        <begin position="334"/>
        <end position="347"/>
    </location>
</feature>
<reference evidence="4 5" key="1">
    <citation type="submission" date="2024-06" db="EMBL/GenBank/DDBJ databases">
        <authorList>
            <person name="Kraege A."/>
            <person name="Thomma B."/>
        </authorList>
    </citation>
    <scope>NUCLEOTIDE SEQUENCE [LARGE SCALE GENOMIC DNA]</scope>
</reference>
<dbReference type="InterPro" id="IPR043129">
    <property type="entry name" value="ATPase_NBD"/>
</dbReference>
<evidence type="ECO:0000256" key="2">
    <source>
        <dbReference type="SAM" id="MobiDB-lite"/>
    </source>
</evidence>
<comment type="similarity">
    <text evidence="1">Belongs to the actin family.</text>
</comment>
<dbReference type="PRINTS" id="PR00190">
    <property type="entry name" value="ACTIN"/>
</dbReference>
<evidence type="ECO:0000256" key="1">
    <source>
        <dbReference type="RuleBase" id="RU000487"/>
    </source>
</evidence>
<dbReference type="Gene3D" id="3.90.640.10">
    <property type="entry name" value="Actin, Chain A, domain 4"/>
    <property type="match status" value="1"/>
</dbReference>
<dbReference type="InterPro" id="IPR000467">
    <property type="entry name" value="G_patch_dom"/>
</dbReference>
<dbReference type="Pfam" id="PF01585">
    <property type="entry name" value="G-patch"/>
    <property type="match status" value="1"/>
</dbReference>
<proteinExistence type="inferred from homology"/>
<dbReference type="SMART" id="SM00443">
    <property type="entry name" value="G_patch"/>
    <property type="match status" value="1"/>
</dbReference>
<feature type="region of interest" description="Disordered" evidence="2">
    <location>
        <begin position="325"/>
        <end position="347"/>
    </location>
</feature>
<comment type="caution">
    <text evidence="4">The sequence shown here is derived from an EMBL/GenBank/DDBJ whole genome shotgun (WGS) entry which is preliminary data.</text>
</comment>
<feature type="compositionally biased region" description="Polar residues" evidence="2">
    <location>
        <begin position="100"/>
        <end position="110"/>
    </location>
</feature>
<gene>
    <name evidence="4" type="primary">g5084</name>
    <name evidence="4" type="ORF">VP750_LOCUS4343</name>
</gene>
<dbReference type="InterPro" id="IPR004000">
    <property type="entry name" value="Actin"/>
</dbReference>
<dbReference type="PROSITE" id="PS50174">
    <property type="entry name" value="G_PATCH"/>
    <property type="match status" value="1"/>
</dbReference>
<keyword evidence="5" id="KW-1185">Reference proteome</keyword>
<dbReference type="SMART" id="SM00268">
    <property type="entry name" value="ACTIN"/>
    <property type="match status" value="1"/>
</dbReference>
<dbReference type="EMBL" id="CAXHTA020000007">
    <property type="protein sequence ID" value="CAL5222684.1"/>
    <property type="molecule type" value="Genomic_DNA"/>
</dbReference>
<evidence type="ECO:0000313" key="5">
    <source>
        <dbReference type="Proteomes" id="UP001497392"/>
    </source>
</evidence>
<organism evidence="4 5">
    <name type="scientific">Coccomyxa viridis</name>
    <dbReference type="NCBI Taxonomy" id="1274662"/>
    <lineage>
        <taxon>Eukaryota</taxon>
        <taxon>Viridiplantae</taxon>
        <taxon>Chlorophyta</taxon>
        <taxon>core chlorophytes</taxon>
        <taxon>Trebouxiophyceae</taxon>
        <taxon>Trebouxiophyceae incertae sedis</taxon>
        <taxon>Coccomyxaceae</taxon>
        <taxon>Coccomyxa</taxon>
    </lineage>
</organism>
<protein>
    <submittedName>
        <fullName evidence="4">G5084 protein</fullName>
    </submittedName>
</protein>
<feature type="region of interest" description="Disordered" evidence="2">
    <location>
        <begin position="638"/>
        <end position="668"/>
    </location>
</feature>
<dbReference type="Gene3D" id="3.30.420.40">
    <property type="match status" value="2"/>
</dbReference>
<evidence type="ECO:0000313" key="4">
    <source>
        <dbReference type="EMBL" id="CAL5222684.1"/>
    </source>
</evidence>
<dbReference type="PANTHER" id="PTHR11937">
    <property type="entry name" value="ACTIN"/>
    <property type="match status" value="1"/>
</dbReference>
<dbReference type="Pfam" id="PF00022">
    <property type="entry name" value="Actin"/>
    <property type="match status" value="2"/>
</dbReference>
<feature type="region of interest" description="Disordered" evidence="2">
    <location>
        <begin position="83"/>
        <end position="110"/>
    </location>
</feature>
<feature type="region of interest" description="Disordered" evidence="2">
    <location>
        <begin position="202"/>
        <end position="254"/>
    </location>
</feature>